<evidence type="ECO:0000313" key="1">
    <source>
        <dbReference type="EnsemblPlants" id="EMT17613"/>
    </source>
</evidence>
<dbReference type="EnsemblPlants" id="EMT17613">
    <property type="protein sequence ID" value="EMT17613"/>
    <property type="gene ID" value="F775_04446"/>
</dbReference>
<dbReference type="AlphaFoldDB" id="N1R0D8"/>
<sequence length="70" mass="8013">MGMQTLVDVRRTNLVNTVCDWLREIYDPASREFVIPRHGRLPLNEDSVFSTLGVPHGGMEVPYQDKLKDV</sequence>
<reference evidence="1" key="1">
    <citation type="submission" date="2015-06" db="UniProtKB">
        <authorList>
            <consortium name="EnsemblPlants"/>
        </authorList>
    </citation>
    <scope>IDENTIFICATION</scope>
</reference>
<proteinExistence type="predicted"/>
<organism evidence="1">
    <name type="scientific">Aegilops tauschii</name>
    <name type="common">Tausch's goatgrass</name>
    <name type="synonym">Aegilops squarrosa</name>
    <dbReference type="NCBI Taxonomy" id="37682"/>
    <lineage>
        <taxon>Eukaryota</taxon>
        <taxon>Viridiplantae</taxon>
        <taxon>Streptophyta</taxon>
        <taxon>Embryophyta</taxon>
        <taxon>Tracheophyta</taxon>
        <taxon>Spermatophyta</taxon>
        <taxon>Magnoliopsida</taxon>
        <taxon>Liliopsida</taxon>
        <taxon>Poales</taxon>
        <taxon>Poaceae</taxon>
        <taxon>BOP clade</taxon>
        <taxon>Pooideae</taxon>
        <taxon>Triticodae</taxon>
        <taxon>Triticeae</taxon>
        <taxon>Triticinae</taxon>
        <taxon>Aegilops</taxon>
    </lineage>
</organism>
<accession>N1R0D8</accession>
<name>N1R0D8_AEGTA</name>
<protein>
    <submittedName>
        <fullName evidence="1">Uncharacterized protein</fullName>
    </submittedName>
</protein>